<name>A0A7I7W4H7_9MYCO</name>
<reference evidence="2 3" key="1">
    <citation type="submission" date="2016-12" db="EMBL/GenBank/DDBJ databases">
        <title>The new phylogeny of genus Mycobacterium.</title>
        <authorList>
            <person name="Tortoli E."/>
            <person name="Trovato A."/>
            <person name="Cirillo D.M."/>
        </authorList>
    </citation>
    <scope>NUCLEOTIDE SEQUENCE [LARGE SCALE GENOMIC DNA]</scope>
    <source>
        <strain evidence="2 3">DSM 44624</strain>
    </source>
</reference>
<reference evidence="1" key="3">
    <citation type="submission" date="2020-02" db="EMBL/GenBank/DDBJ databases">
        <authorList>
            <person name="Matsumoto Y."/>
            <person name="Motooka D."/>
            <person name="Nakamura S."/>
        </authorList>
    </citation>
    <scope>NUCLEOTIDE SEQUENCE</scope>
    <source>
        <strain evidence="1">JCM 12687</strain>
    </source>
</reference>
<sequence length="216" mass="23850">MNEMPADLEQFLPPATRAAWSRLAPLVPDNGYLVGGTALTVHLLHRVSRDLDFFIPSAFDPDGLIDTLAAAGPFTPTQLGVGTLNGVFEGTKVQFLDASGQHMLDEARVVAGVRVAGIRDLFATKLKVIADRGELRDYFDLLAIEQRAGLRAEDGLRLFVQRYRPRVPGQAVAKIVLGLGYLDDVADDPSLPMRREEIERYWRRRQPEIGKTLGAD</sequence>
<dbReference type="Pfam" id="PF08843">
    <property type="entry name" value="AbiEii"/>
    <property type="match status" value="2"/>
</dbReference>
<dbReference type="EMBL" id="MVHM01000003">
    <property type="protein sequence ID" value="ORA39455.1"/>
    <property type="molecule type" value="Genomic_DNA"/>
</dbReference>
<evidence type="ECO:0000313" key="2">
    <source>
        <dbReference type="EMBL" id="ORA39455.1"/>
    </source>
</evidence>
<reference evidence="1 4" key="2">
    <citation type="journal article" date="2019" name="Emerg. Microbes Infect.">
        <title>Comprehensive subspecies identification of 175 nontuberculous mycobacteria species based on 7547 genomic profiles.</title>
        <authorList>
            <person name="Matsumoto Y."/>
            <person name="Kinjo T."/>
            <person name="Motooka D."/>
            <person name="Nabeya D."/>
            <person name="Jung N."/>
            <person name="Uechi K."/>
            <person name="Horii T."/>
            <person name="Iida T."/>
            <person name="Fujita J."/>
            <person name="Nakamura S."/>
        </authorList>
    </citation>
    <scope>NUCLEOTIDE SEQUENCE [LARGE SCALE GENOMIC DNA]</scope>
    <source>
        <strain evidence="1 4">JCM 12687</strain>
    </source>
</reference>
<accession>A0A7I7W4H7</accession>
<dbReference type="OrthoDB" id="7051771at2"/>
<evidence type="ECO:0000313" key="4">
    <source>
        <dbReference type="Proteomes" id="UP000467379"/>
    </source>
</evidence>
<dbReference type="Proteomes" id="UP000467379">
    <property type="component" value="Chromosome"/>
</dbReference>
<dbReference type="EMBL" id="AP022606">
    <property type="protein sequence ID" value="BBZ12000.1"/>
    <property type="molecule type" value="Genomic_DNA"/>
</dbReference>
<gene>
    <name evidence="2" type="ORF">BST20_08015</name>
    <name evidence="1" type="ORF">MBRA_21950</name>
</gene>
<dbReference type="AlphaFoldDB" id="A0A7I7W4H7"/>
<dbReference type="InterPro" id="IPR014942">
    <property type="entry name" value="AbiEii"/>
</dbReference>
<dbReference type="Proteomes" id="UP000192441">
    <property type="component" value="Unassembled WGS sequence"/>
</dbReference>
<protein>
    <recommendedName>
        <fullName evidence="5">Nucleotidyl transferase AbiEii/AbiGii toxin family protein</fullName>
    </recommendedName>
</protein>
<keyword evidence="4" id="KW-1185">Reference proteome</keyword>
<evidence type="ECO:0008006" key="5">
    <source>
        <dbReference type="Google" id="ProtNLM"/>
    </source>
</evidence>
<proteinExistence type="predicted"/>
<organism evidence="2 3">
    <name type="scientific">Mycobacterium branderi</name>
    <dbReference type="NCBI Taxonomy" id="43348"/>
    <lineage>
        <taxon>Bacteria</taxon>
        <taxon>Bacillati</taxon>
        <taxon>Actinomycetota</taxon>
        <taxon>Actinomycetes</taxon>
        <taxon>Mycobacteriales</taxon>
        <taxon>Mycobacteriaceae</taxon>
        <taxon>Mycobacterium</taxon>
    </lineage>
</organism>
<evidence type="ECO:0000313" key="3">
    <source>
        <dbReference type="Proteomes" id="UP000192441"/>
    </source>
</evidence>
<evidence type="ECO:0000313" key="1">
    <source>
        <dbReference type="EMBL" id="BBZ12000.1"/>
    </source>
</evidence>